<keyword evidence="2" id="KW-0808">Transferase</keyword>
<dbReference type="PANTHER" id="PTHR30582:SF2">
    <property type="entry name" value="L,D-TRANSPEPTIDASE YCIB-RELATED"/>
    <property type="match status" value="1"/>
</dbReference>
<evidence type="ECO:0000256" key="6">
    <source>
        <dbReference type="PROSITE-ProRule" id="PRU01373"/>
    </source>
</evidence>
<dbReference type="Pfam" id="PF03734">
    <property type="entry name" value="YkuD"/>
    <property type="match status" value="1"/>
</dbReference>
<keyword evidence="5 6" id="KW-0961">Cell wall biogenesis/degradation</keyword>
<keyword evidence="4 6" id="KW-0573">Peptidoglycan synthesis</keyword>
<evidence type="ECO:0000313" key="9">
    <source>
        <dbReference type="EMBL" id="MCP2161071.1"/>
    </source>
</evidence>
<keyword evidence="7" id="KW-0812">Transmembrane</keyword>
<evidence type="ECO:0000256" key="5">
    <source>
        <dbReference type="ARBA" id="ARBA00023316"/>
    </source>
</evidence>
<evidence type="ECO:0000259" key="8">
    <source>
        <dbReference type="PROSITE" id="PS52029"/>
    </source>
</evidence>
<dbReference type="InterPro" id="IPR038063">
    <property type="entry name" value="Transpep_catalytic_dom"/>
</dbReference>
<dbReference type="InterPro" id="IPR005490">
    <property type="entry name" value="LD_TPept_cat_dom"/>
</dbReference>
<dbReference type="PROSITE" id="PS52029">
    <property type="entry name" value="LD_TPASE"/>
    <property type="match status" value="1"/>
</dbReference>
<keyword evidence="3 6" id="KW-0133">Cell shape</keyword>
<evidence type="ECO:0000313" key="10">
    <source>
        <dbReference type="Proteomes" id="UP001205740"/>
    </source>
</evidence>
<keyword evidence="10" id="KW-1185">Reference proteome</keyword>
<proteinExistence type="predicted"/>
<feature type="domain" description="L,D-TPase catalytic" evidence="8">
    <location>
        <begin position="73"/>
        <end position="193"/>
    </location>
</feature>
<keyword evidence="7" id="KW-1133">Transmembrane helix</keyword>
<dbReference type="Proteomes" id="UP001205740">
    <property type="component" value="Unassembled WGS sequence"/>
</dbReference>
<name>A0ABT1H1R0_9NOCA</name>
<dbReference type="RefSeq" id="WP_253654668.1">
    <property type="nucleotide sequence ID" value="NZ_BAAAOE010000002.1"/>
</dbReference>
<evidence type="ECO:0000256" key="3">
    <source>
        <dbReference type="ARBA" id="ARBA00022960"/>
    </source>
</evidence>
<evidence type="ECO:0000256" key="2">
    <source>
        <dbReference type="ARBA" id="ARBA00022679"/>
    </source>
</evidence>
<evidence type="ECO:0000256" key="4">
    <source>
        <dbReference type="ARBA" id="ARBA00022984"/>
    </source>
</evidence>
<feature type="active site" description="Nucleophile" evidence="6">
    <location>
        <position position="169"/>
    </location>
</feature>
<reference evidence="9 10" key="1">
    <citation type="submission" date="2022-06" db="EMBL/GenBank/DDBJ databases">
        <title>Genomic Encyclopedia of Archaeal and Bacterial Type Strains, Phase II (KMG-II): from individual species to whole genera.</title>
        <authorList>
            <person name="Goeker M."/>
        </authorList>
    </citation>
    <scope>NUCLEOTIDE SEQUENCE [LARGE SCALE GENOMIC DNA]</scope>
    <source>
        <strain evidence="9 10">DSM 45037</strain>
    </source>
</reference>
<accession>A0ABT1H1R0</accession>
<dbReference type="CDD" id="cd16913">
    <property type="entry name" value="YkuD_like"/>
    <property type="match status" value="1"/>
</dbReference>
<comment type="pathway">
    <text evidence="1 6">Cell wall biogenesis; peptidoglycan biosynthesis.</text>
</comment>
<evidence type="ECO:0000256" key="7">
    <source>
        <dbReference type="SAM" id="Phobius"/>
    </source>
</evidence>
<dbReference type="EMBL" id="JAMTCG010000004">
    <property type="protein sequence ID" value="MCP2161071.1"/>
    <property type="molecule type" value="Genomic_DNA"/>
</dbReference>
<evidence type="ECO:0000256" key="1">
    <source>
        <dbReference type="ARBA" id="ARBA00004752"/>
    </source>
</evidence>
<keyword evidence="7" id="KW-0472">Membrane</keyword>
<feature type="active site" description="Proton donor/acceptor" evidence="6">
    <location>
        <position position="147"/>
    </location>
</feature>
<comment type="caution">
    <text evidence="9">The sequence shown here is derived from an EMBL/GenBank/DDBJ whole genome shotgun (WGS) entry which is preliminary data.</text>
</comment>
<gene>
    <name evidence="9" type="ORF">LX12_002266</name>
</gene>
<protein>
    <submittedName>
        <fullName evidence="9">L,D-transpeptidase catalytic domain</fullName>
    </submittedName>
</protein>
<organism evidence="9 10">
    <name type="scientific">Williamsia serinedens</name>
    <dbReference type="NCBI Taxonomy" id="391736"/>
    <lineage>
        <taxon>Bacteria</taxon>
        <taxon>Bacillati</taxon>
        <taxon>Actinomycetota</taxon>
        <taxon>Actinomycetes</taxon>
        <taxon>Mycobacteriales</taxon>
        <taxon>Nocardiaceae</taxon>
        <taxon>Williamsia</taxon>
    </lineage>
</organism>
<dbReference type="SUPFAM" id="SSF141523">
    <property type="entry name" value="L,D-transpeptidase catalytic domain-like"/>
    <property type="match status" value="1"/>
</dbReference>
<dbReference type="Gene3D" id="2.40.440.10">
    <property type="entry name" value="L,D-transpeptidase catalytic domain-like"/>
    <property type="match status" value="1"/>
</dbReference>
<sequence length="194" mass="21304">MRGAVRDYWWAALVVPLAVVLTVILIGGAGRDDGRRTETVSAAVTAPAPTSTPARSAQEIADAQACRSRSAPRTIAVSIAEQRMWLCAGSSTVVASPVTTGIDTPVDHTPVGTWTIIDRETDRYLVGPDYRVFVHYWLQFFGDYGFHDSPWQDFPYGDPRYRSSGSRGCVHVPEPMMARLYDWAVLGTRVTITA</sequence>
<dbReference type="InterPro" id="IPR050979">
    <property type="entry name" value="LD-transpeptidase"/>
</dbReference>
<feature type="transmembrane region" description="Helical" evidence="7">
    <location>
        <begin position="7"/>
        <end position="29"/>
    </location>
</feature>
<dbReference type="PANTHER" id="PTHR30582">
    <property type="entry name" value="L,D-TRANSPEPTIDASE"/>
    <property type="match status" value="1"/>
</dbReference>